<organism evidence="1 2">
    <name type="scientific">Lactococcus lactis subsp. lactis</name>
    <name type="common">Streptococcus lactis</name>
    <dbReference type="NCBI Taxonomy" id="1360"/>
    <lineage>
        <taxon>Bacteria</taxon>
        <taxon>Bacillati</taxon>
        <taxon>Bacillota</taxon>
        <taxon>Bacilli</taxon>
        <taxon>Lactobacillales</taxon>
        <taxon>Streptococcaceae</taxon>
        <taxon>Lactococcus</taxon>
    </lineage>
</organism>
<dbReference type="Proteomes" id="UP000053719">
    <property type="component" value="Unassembled WGS sequence"/>
</dbReference>
<dbReference type="EMBL" id="LKLU01000081">
    <property type="protein sequence ID" value="KSU20714.1"/>
    <property type="molecule type" value="Genomic_DNA"/>
</dbReference>
<sequence>MKKLKIALEYKAFPIWVYDENGIFLDNDSPELLLKDKKLDDKLVNLQATYDALFIENSIEFGYKGFQSQDEKNKFEEDIREIIEIIAKDVKGKYEVENKIDMKKL</sequence>
<evidence type="ECO:0000313" key="2">
    <source>
        <dbReference type="Proteomes" id="UP000053719"/>
    </source>
</evidence>
<protein>
    <submittedName>
        <fullName evidence="1">Integral membrane protein</fullName>
    </submittedName>
</protein>
<dbReference type="AlphaFoldDB" id="A0A0V8E5B2"/>
<evidence type="ECO:0000313" key="1">
    <source>
        <dbReference type="EMBL" id="KSU20714.1"/>
    </source>
</evidence>
<name>A0A0V8E5B2_LACLL</name>
<comment type="caution">
    <text evidence="1">The sequence shown here is derived from an EMBL/GenBank/DDBJ whole genome shotgun (WGS) entry which is preliminary data.</text>
</comment>
<proteinExistence type="predicted"/>
<gene>
    <name evidence="1" type="ORF">M20_1344</name>
</gene>
<reference evidence="2" key="1">
    <citation type="submission" date="2015-10" db="EMBL/GenBank/DDBJ databases">
        <title>Draft Genome Sequences of 11 Lactococcus lactis subspecies cremoris strains.</title>
        <authorList>
            <person name="Wels M."/>
            <person name="Backus L."/>
            <person name="Boekhorst J."/>
            <person name="Dijkstra A."/>
            <person name="Beerthuizen M."/>
            <person name="Kelly W."/>
            <person name="Siezen R."/>
            <person name="Bachmann H."/>
            <person name="Van Hijum S."/>
        </authorList>
    </citation>
    <scope>NUCLEOTIDE SEQUENCE [LARGE SCALE GENOMIC DNA]</scope>
    <source>
        <strain evidence="2">M20</strain>
    </source>
</reference>
<dbReference type="PATRIC" id="fig|1360.114.peg.866"/>
<dbReference type="RefSeq" id="WP_058211785.1">
    <property type="nucleotide sequence ID" value="NZ_LKLU01000081.1"/>
</dbReference>
<accession>A0A0V8E5B2</accession>